<evidence type="ECO:0000313" key="2">
    <source>
        <dbReference type="Proteomes" id="UP000239833"/>
    </source>
</evidence>
<name>A0A2L1U7D2_9BACL</name>
<dbReference type="RefSeq" id="WP_104932844.1">
    <property type="nucleotide sequence ID" value="NZ_CP019656.1"/>
</dbReference>
<keyword evidence="1" id="KW-0614">Plasmid</keyword>
<evidence type="ECO:0000313" key="1">
    <source>
        <dbReference type="EMBL" id="AVF28825.1"/>
    </source>
</evidence>
<reference evidence="2" key="1">
    <citation type="submission" date="2017-02" db="EMBL/GenBank/DDBJ databases">
        <title>Delineation of Paenibacillus larvae strains originating from foulbrood outbreaks.</title>
        <authorList>
            <person name="Beims H."/>
            <person name="Bunk B."/>
            <person name="Sproeer C."/>
            <person name="Mohr K.I."/>
            <person name="Pradella S."/>
            <person name="Guenther G."/>
            <person name="Rohde M."/>
            <person name="von der Ohe W."/>
            <person name="Steinert M."/>
        </authorList>
    </citation>
    <scope>NUCLEOTIDE SEQUENCE [LARGE SCALE GENOMIC DNA]</scope>
    <source>
        <strain evidence="2">Eric_III</strain>
        <plasmid evidence="2">Plasmid unnamed1</plasmid>
    </source>
</reference>
<proteinExistence type="predicted"/>
<accession>A0A2L1U7D2</accession>
<organism evidence="1 2">
    <name type="scientific">Paenibacillus larvae subsp. larvae</name>
    <dbReference type="NCBI Taxonomy" id="147375"/>
    <lineage>
        <taxon>Bacteria</taxon>
        <taxon>Bacillati</taxon>
        <taxon>Bacillota</taxon>
        <taxon>Bacilli</taxon>
        <taxon>Bacillales</taxon>
        <taxon>Paenibacillaceae</taxon>
        <taxon>Paenibacillus</taxon>
    </lineage>
</organism>
<protein>
    <submittedName>
        <fullName evidence="1">Uncharacterized protein</fullName>
    </submittedName>
</protein>
<sequence length="320" mass="38560">MREMVIQFSTEGERFRELDESKSYYLQEAEEILLNLRHRLQNQDRDIKPKRFGFHMDGQYLLDSMVYFSDTQSIEQQIQNRFKETELWPDEIRHKTINQLKEYSAKEKEAFLNQEFRAFAYLMRDTFESKVDFLFSLQQLQQLFQGVYAKISNGFFSQLEDIVLSILESYHNLVDYYGLVTGNYEEIQKAKEDWFGDAENFTQFTRLVTANYFSVKQSKLKVIKANHPTYQLFQDYLFEHRAQTNFHLALDLHKEVDQRLIRRWNEVLMLGNILPDDDSVGLWVIELVLQDFFKEEMKRTDLTEEEEQLCEKISRVEKRF</sequence>
<geneLocation type="plasmid" evidence="1">
    <name>unnamed1</name>
</geneLocation>
<dbReference type="Proteomes" id="UP000239833">
    <property type="component" value="Plasmid unnamed1"/>
</dbReference>
<gene>
    <name evidence="1" type="ORF">ERICIII_04821</name>
</gene>
<dbReference type="EMBL" id="CP019656">
    <property type="protein sequence ID" value="AVF28825.1"/>
    <property type="molecule type" value="Genomic_DNA"/>
</dbReference>
<dbReference type="AlphaFoldDB" id="A0A2L1U7D2"/>